<accession>A0A0B2WP72</accession>
<dbReference type="Proteomes" id="UP000030816">
    <property type="component" value="Unassembled WGS sequence"/>
</dbReference>
<dbReference type="AlphaFoldDB" id="A0A0B2WP72"/>
<evidence type="ECO:0000313" key="3">
    <source>
        <dbReference type="EMBL" id="KHN94785.1"/>
    </source>
</evidence>
<feature type="chain" id="PRO_5002078406" evidence="2">
    <location>
        <begin position="19"/>
        <end position="109"/>
    </location>
</feature>
<comment type="caution">
    <text evidence="3">The sequence shown here is derived from an EMBL/GenBank/DDBJ whole genome shotgun (WGS) entry which is preliminary data.</text>
</comment>
<gene>
    <name evidence="3" type="ORF">MAM_07381</name>
</gene>
<dbReference type="HOGENOM" id="CLU_2184558_0_0_1"/>
<keyword evidence="2" id="KW-0732">Signal</keyword>
<evidence type="ECO:0000256" key="2">
    <source>
        <dbReference type="SAM" id="SignalP"/>
    </source>
</evidence>
<name>A0A0B2WP72_METAS</name>
<keyword evidence="4" id="KW-1185">Reference proteome</keyword>
<dbReference type="GeneID" id="63741836"/>
<feature type="signal peptide" evidence="2">
    <location>
        <begin position="1"/>
        <end position="18"/>
    </location>
</feature>
<organism evidence="3 4">
    <name type="scientific">Metarhizium album (strain ARSEF 1941)</name>
    <dbReference type="NCBI Taxonomy" id="1081103"/>
    <lineage>
        <taxon>Eukaryota</taxon>
        <taxon>Fungi</taxon>
        <taxon>Dikarya</taxon>
        <taxon>Ascomycota</taxon>
        <taxon>Pezizomycotina</taxon>
        <taxon>Sordariomycetes</taxon>
        <taxon>Hypocreomycetidae</taxon>
        <taxon>Hypocreales</taxon>
        <taxon>Clavicipitaceae</taxon>
        <taxon>Metarhizium</taxon>
    </lineage>
</organism>
<evidence type="ECO:0000256" key="1">
    <source>
        <dbReference type="SAM" id="MobiDB-lite"/>
    </source>
</evidence>
<sequence>MRAALITTLVSLAGIAFAAPPGSRGGLETRGGSRGICVPKAKRELENCLDRGETGLPCLEAYANTYAECRGFPQRFGKQSGSASKAASSKKFSGKPAKVSKPNHVRNRA</sequence>
<feature type="region of interest" description="Disordered" evidence="1">
    <location>
        <begin position="76"/>
        <end position="109"/>
    </location>
</feature>
<feature type="compositionally biased region" description="Low complexity" evidence="1">
    <location>
        <begin position="77"/>
        <end position="97"/>
    </location>
</feature>
<dbReference type="EMBL" id="AZHE01000030">
    <property type="protein sequence ID" value="KHN94785.1"/>
    <property type="molecule type" value="Genomic_DNA"/>
</dbReference>
<protein>
    <submittedName>
        <fullName evidence="3">Uncharacterized protein</fullName>
    </submittedName>
</protein>
<reference evidence="3 4" key="1">
    <citation type="journal article" date="2014" name="Proc. Natl. Acad. Sci. U.S.A.">
        <title>Trajectory and genomic determinants of fungal-pathogen speciation and host adaptation.</title>
        <authorList>
            <person name="Hu X."/>
            <person name="Xiao G."/>
            <person name="Zheng P."/>
            <person name="Shang Y."/>
            <person name="Su Y."/>
            <person name="Zhang X."/>
            <person name="Liu X."/>
            <person name="Zhan S."/>
            <person name="St Leger R.J."/>
            <person name="Wang C."/>
        </authorList>
    </citation>
    <scope>NUCLEOTIDE SEQUENCE [LARGE SCALE GENOMIC DNA]</scope>
    <source>
        <strain evidence="3 4">ARSEF 1941</strain>
    </source>
</reference>
<proteinExistence type="predicted"/>
<dbReference type="RefSeq" id="XP_040675851.1">
    <property type="nucleotide sequence ID" value="XM_040826179.1"/>
</dbReference>
<evidence type="ECO:0000313" key="4">
    <source>
        <dbReference type="Proteomes" id="UP000030816"/>
    </source>
</evidence>